<dbReference type="InterPro" id="IPR036152">
    <property type="entry name" value="Asp/glu_Ase-like_sf"/>
</dbReference>
<dbReference type="Gene3D" id="3.40.50.1170">
    <property type="entry name" value="L-asparaginase, N-terminal domain"/>
    <property type="match status" value="1"/>
</dbReference>
<dbReference type="InterPro" id="IPR037152">
    <property type="entry name" value="L-asparaginase_N_sf"/>
</dbReference>
<dbReference type="InterPro" id="IPR006034">
    <property type="entry name" value="Asparaginase/glutaminase-like"/>
</dbReference>
<dbReference type="PROSITE" id="PS51732">
    <property type="entry name" value="ASN_GLN_ASE_3"/>
    <property type="match status" value="1"/>
</dbReference>
<feature type="compositionally biased region" description="Polar residues" evidence="6">
    <location>
        <begin position="347"/>
        <end position="358"/>
    </location>
</feature>
<evidence type="ECO:0000259" key="7">
    <source>
        <dbReference type="Pfam" id="PF00710"/>
    </source>
</evidence>
<organism evidence="9 10">
    <name type="scientific">Halovivax asiaticus JCM 14624</name>
    <dbReference type="NCBI Taxonomy" id="1227490"/>
    <lineage>
        <taxon>Archaea</taxon>
        <taxon>Methanobacteriati</taxon>
        <taxon>Methanobacteriota</taxon>
        <taxon>Stenosarchaea group</taxon>
        <taxon>Halobacteria</taxon>
        <taxon>Halobacteriales</taxon>
        <taxon>Natrialbaceae</taxon>
        <taxon>Halovivax</taxon>
    </lineage>
</organism>
<dbReference type="InterPro" id="IPR027475">
    <property type="entry name" value="Asparaginase/glutaminase_AS2"/>
</dbReference>
<evidence type="ECO:0000313" key="10">
    <source>
        <dbReference type="Proteomes" id="UP000011560"/>
    </source>
</evidence>
<feature type="region of interest" description="Disordered" evidence="6">
    <location>
        <begin position="1"/>
        <end position="28"/>
    </location>
</feature>
<dbReference type="PANTHER" id="PTHR11707:SF28">
    <property type="entry name" value="60 KDA LYSOPHOSPHOLIPASE"/>
    <property type="match status" value="1"/>
</dbReference>
<dbReference type="PANTHER" id="PTHR11707">
    <property type="entry name" value="L-ASPARAGINASE"/>
    <property type="match status" value="1"/>
</dbReference>
<comment type="caution">
    <text evidence="9">The sequence shown here is derived from an EMBL/GenBank/DDBJ whole genome shotgun (WGS) entry which is preliminary data.</text>
</comment>
<dbReference type="PIRSF" id="PIRSF001220">
    <property type="entry name" value="L-ASNase_gatD"/>
    <property type="match status" value="1"/>
</dbReference>
<dbReference type="Pfam" id="PF00710">
    <property type="entry name" value="Asparaginase"/>
    <property type="match status" value="1"/>
</dbReference>
<feature type="active site" evidence="5">
    <location>
        <position position="88"/>
    </location>
</feature>
<dbReference type="GO" id="GO:0004067">
    <property type="term" value="F:asparaginase activity"/>
    <property type="evidence" value="ECO:0007669"/>
    <property type="project" value="UniProtKB-UniRule"/>
</dbReference>
<dbReference type="OrthoDB" id="85706at2157"/>
<feature type="region of interest" description="Disordered" evidence="6">
    <location>
        <begin position="338"/>
        <end position="358"/>
    </location>
</feature>
<evidence type="ECO:0000256" key="4">
    <source>
        <dbReference type="PROSITE-ProRule" id="PRU10099"/>
    </source>
</evidence>
<evidence type="ECO:0000256" key="1">
    <source>
        <dbReference type="ARBA" id="ARBA00010518"/>
    </source>
</evidence>
<dbReference type="GO" id="GO:0006528">
    <property type="term" value="P:asparagine metabolic process"/>
    <property type="evidence" value="ECO:0007669"/>
    <property type="project" value="InterPro"/>
</dbReference>
<feature type="domain" description="L-asparaginase N-terminal" evidence="7">
    <location>
        <begin position="2"/>
        <end position="199"/>
    </location>
</feature>
<protein>
    <recommendedName>
        <fullName evidence="3">L-asparaginase</fullName>
    </recommendedName>
</protein>
<evidence type="ECO:0000256" key="3">
    <source>
        <dbReference type="ARBA" id="ARBA00070292"/>
    </source>
</evidence>
<dbReference type="PROSITE" id="PS00144">
    <property type="entry name" value="ASN_GLN_ASE_1"/>
    <property type="match status" value="1"/>
</dbReference>
<dbReference type="Pfam" id="PF17763">
    <property type="entry name" value="Asparaginase_C"/>
    <property type="match status" value="1"/>
</dbReference>
<dbReference type="STRING" id="1227490.C479_05488"/>
<feature type="domain" description="Asparaginase/glutaminase C-terminal" evidence="8">
    <location>
        <begin position="214"/>
        <end position="320"/>
    </location>
</feature>
<evidence type="ECO:0000259" key="8">
    <source>
        <dbReference type="Pfam" id="PF17763"/>
    </source>
</evidence>
<dbReference type="RefSeq" id="WP_007699004.1">
    <property type="nucleotide sequence ID" value="NZ_AOIQ01000009.1"/>
</dbReference>
<feature type="active site" evidence="4">
    <location>
        <position position="11"/>
    </location>
</feature>
<dbReference type="InterPro" id="IPR027474">
    <property type="entry name" value="L-asparaginase_N"/>
</dbReference>
<dbReference type="AlphaFoldDB" id="M0BMZ7"/>
<dbReference type="PROSITE" id="PS00917">
    <property type="entry name" value="ASN_GLN_ASE_2"/>
    <property type="match status" value="1"/>
</dbReference>
<dbReference type="Proteomes" id="UP000011560">
    <property type="component" value="Unassembled WGS sequence"/>
</dbReference>
<reference evidence="9 10" key="1">
    <citation type="journal article" date="2014" name="PLoS Genet.">
        <title>Phylogenetically driven sequencing of extremely halophilic archaea reveals strategies for static and dynamic osmo-response.</title>
        <authorList>
            <person name="Becker E.A."/>
            <person name="Seitzer P.M."/>
            <person name="Tritt A."/>
            <person name="Larsen D."/>
            <person name="Krusor M."/>
            <person name="Yao A.I."/>
            <person name="Wu D."/>
            <person name="Madern D."/>
            <person name="Eisen J.A."/>
            <person name="Darling A.E."/>
            <person name="Facciotti M.T."/>
        </authorList>
    </citation>
    <scope>NUCLEOTIDE SEQUENCE [LARGE SCALE GENOMIC DNA]</scope>
    <source>
        <strain evidence="9 10">JCM 14624</strain>
    </source>
</reference>
<dbReference type="PIRSF" id="PIRSF500176">
    <property type="entry name" value="L_ASNase"/>
    <property type="match status" value="1"/>
</dbReference>
<gene>
    <name evidence="9" type="ORF">C479_05488</name>
</gene>
<dbReference type="FunFam" id="3.40.50.1170:FF:000001">
    <property type="entry name" value="L-asparaginase 2"/>
    <property type="match status" value="1"/>
</dbReference>
<dbReference type="PATRIC" id="fig|1227490.4.peg.1108"/>
<dbReference type="InterPro" id="IPR027473">
    <property type="entry name" value="L-asparaginase_C"/>
</dbReference>
<dbReference type="SUPFAM" id="SSF53774">
    <property type="entry name" value="Glutaminase/Asparaginase"/>
    <property type="match status" value="1"/>
</dbReference>
<evidence type="ECO:0000256" key="5">
    <source>
        <dbReference type="PROSITE-ProRule" id="PRU10100"/>
    </source>
</evidence>
<dbReference type="Gene3D" id="3.40.50.40">
    <property type="match status" value="1"/>
</dbReference>
<dbReference type="InterPro" id="IPR004550">
    <property type="entry name" value="AsnASE_II"/>
</dbReference>
<accession>M0BMZ7</accession>
<dbReference type="InterPro" id="IPR040919">
    <property type="entry name" value="Asparaginase_C"/>
</dbReference>
<dbReference type="InterPro" id="IPR020827">
    <property type="entry name" value="Asparaginase/glutaminase_AS1"/>
</dbReference>
<dbReference type="PRINTS" id="PR00139">
    <property type="entry name" value="ASNGLNASE"/>
</dbReference>
<dbReference type="SMART" id="SM00870">
    <property type="entry name" value="Asparaginase"/>
    <property type="match status" value="1"/>
</dbReference>
<evidence type="ECO:0000256" key="2">
    <source>
        <dbReference type="ARBA" id="ARBA00022801"/>
    </source>
</evidence>
<evidence type="ECO:0000256" key="6">
    <source>
        <dbReference type="SAM" id="MobiDB-lite"/>
    </source>
</evidence>
<keyword evidence="2" id="KW-0378">Hydrolase</keyword>
<dbReference type="EMBL" id="AOIQ01000009">
    <property type="protein sequence ID" value="ELZ12235.1"/>
    <property type="molecule type" value="Genomic_DNA"/>
</dbReference>
<comment type="similarity">
    <text evidence="1">Belongs to the asparaginase 1 family.</text>
</comment>
<dbReference type="SFLD" id="SFLDS00057">
    <property type="entry name" value="Glutaminase/Asparaginase"/>
    <property type="match status" value="1"/>
</dbReference>
<keyword evidence="10" id="KW-1185">Reference proteome</keyword>
<name>M0BMZ7_9EURY</name>
<evidence type="ECO:0000313" key="9">
    <source>
        <dbReference type="EMBL" id="ELZ12235.1"/>
    </source>
</evidence>
<dbReference type="CDD" id="cd08964">
    <property type="entry name" value="L-asparaginase_II"/>
    <property type="match status" value="1"/>
</dbReference>
<proteinExistence type="inferred from homology"/>
<sequence length="358" mass="37066">MNVTVLATGGTIASTADEGETGANPTKRGRELVDAVPPLSGLADLTVEDVVQVPSYELDAESLEAIGERVCEMDADPSVDAVVVTHGTDTMAESAYYVDVTVQPETPVLFTGAQRRPDEVSADGPSNLLTAVQTARAFREREEYEGADGGTFVAFDETVHSARAVRKVHTSRLPAFRSPGHGPVAVVDRNGVAIRRQPQRETHPISATSLSATVVTVTSTSCADDTLLRAAIDRGVDGIVVEGTGLGNVTAPIGNAVATAIEAGIPVVVTSRCLAGRTSPVYGGDGGGQTLRDHGAIFAGDLSPGKARLRLSLAIAAAADRGIDEPTATGEWLREAFVGPREEPSPDATSLSAETGET</sequence>